<gene>
    <name evidence="2" type="ORF">GARC_4220</name>
</gene>
<dbReference type="eggNOG" id="COG1430">
    <property type="taxonomic scope" value="Bacteria"/>
</dbReference>
<dbReference type="PANTHER" id="PTHR37953:SF1">
    <property type="entry name" value="UPF0127 PROTEIN MJ1496"/>
    <property type="match status" value="1"/>
</dbReference>
<keyword evidence="1" id="KW-0732">Signal</keyword>
<dbReference type="InterPro" id="IPR038695">
    <property type="entry name" value="Saro_0823-like_sf"/>
</dbReference>
<dbReference type="EMBL" id="BAEO01000060">
    <property type="protein sequence ID" value="GAC21162.1"/>
    <property type="molecule type" value="Genomic_DNA"/>
</dbReference>
<name>K6YSL2_9ALTE</name>
<dbReference type="Proteomes" id="UP000006327">
    <property type="component" value="Unassembled WGS sequence"/>
</dbReference>
<evidence type="ECO:0000313" key="3">
    <source>
        <dbReference type="Proteomes" id="UP000006327"/>
    </source>
</evidence>
<reference evidence="2 3" key="1">
    <citation type="journal article" date="2017" name="Antonie Van Leeuwenhoek">
        <title>Rhizobium rhizosphaerae sp. nov., a novel species isolated from rice rhizosphere.</title>
        <authorList>
            <person name="Zhao J.J."/>
            <person name="Zhang J."/>
            <person name="Zhang R.J."/>
            <person name="Zhang C.W."/>
            <person name="Yin H.Q."/>
            <person name="Zhang X.X."/>
        </authorList>
    </citation>
    <scope>NUCLEOTIDE SEQUENCE [LARGE SCALE GENOMIC DNA]</scope>
    <source>
        <strain evidence="2 3">BSs20135</strain>
    </source>
</reference>
<dbReference type="InterPro" id="IPR003795">
    <property type="entry name" value="DUF192"/>
</dbReference>
<evidence type="ECO:0000313" key="2">
    <source>
        <dbReference type="EMBL" id="GAC21162.1"/>
    </source>
</evidence>
<dbReference type="STRING" id="493475.GARC_4220"/>
<dbReference type="RefSeq" id="WP_007623807.1">
    <property type="nucleotide sequence ID" value="NZ_BAEO01000060.1"/>
</dbReference>
<sequence length="150" mass="17037">MSIFRFPHMVILLTLIASMSFANSGDLVFSQIQVKVKQQVYPLEYADTFELRAQGLMHRENMCKTCGMLFNFEQPRQAGMWMKNTLIPLDVAFIRTDGKITDIKAMQPHDLSTTSASQKVLYAWEMNQGWFAQNGIKVGDTVTVPLSNKP</sequence>
<evidence type="ECO:0008006" key="4">
    <source>
        <dbReference type="Google" id="ProtNLM"/>
    </source>
</evidence>
<dbReference type="PANTHER" id="PTHR37953">
    <property type="entry name" value="UPF0127 PROTEIN MJ1496"/>
    <property type="match status" value="1"/>
</dbReference>
<dbReference type="Pfam" id="PF02643">
    <property type="entry name" value="DUF192"/>
    <property type="match status" value="1"/>
</dbReference>
<dbReference type="OrthoDB" id="5526466at2"/>
<feature type="chain" id="PRO_5003901427" description="DUF192 domain-containing protein" evidence="1">
    <location>
        <begin position="23"/>
        <end position="150"/>
    </location>
</feature>
<dbReference type="AlphaFoldDB" id="K6YSL2"/>
<accession>K6YSL2</accession>
<evidence type="ECO:0000256" key="1">
    <source>
        <dbReference type="SAM" id="SignalP"/>
    </source>
</evidence>
<protein>
    <recommendedName>
        <fullName evidence="4">DUF192 domain-containing protein</fullName>
    </recommendedName>
</protein>
<keyword evidence="3" id="KW-1185">Reference proteome</keyword>
<comment type="caution">
    <text evidence="2">The sequence shown here is derived from an EMBL/GenBank/DDBJ whole genome shotgun (WGS) entry which is preliminary data.</text>
</comment>
<organism evidence="2 3">
    <name type="scientific">Paraglaciecola arctica BSs20135</name>
    <dbReference type="NCBI Taxonomy" id="493475"/>
    <lineage>
        <taxon>Bacteria</taxon>
        <taxon>Pseudomonadati</taxon>
        <taxon>Pseudomonadota</taxon>
        <taxon>Gammaproteobacteria</taxon>
        <taxon>Alteromonadales</taxon>
        <taxon>Alteromonadaceae</taxon>
        <taxon>Paraglaciecola</taxon>
    </lineage>
</organism>
<dbReference type="Gene3D" id="2.60.120.1140">
    <property type="entry name" value="Protein of unknown function DUF192"/>
    <property type="match status" value="1"/>
</dbReference>
<feature type="signal peptide" evidence="1">
    <location>
        <begin position="1"/>
        <end position="22"/>
    </location>
</feature>
<proteinExistence type="predicted"/>